<dbReference type="SUPFAM" id="SSF101386">
    <property type="entry name" value="all-alpha NTP pyrophosphatases"/>
    <property type="match status" value="2"/>
</dbReference>
<dbReference type="GO" id="GO:0046061">
    <property type="term" value="P:dATP catabolic process"/>
    <property type="evidence" value="ECO:0007669"/>
    <property type="project" value="TreeGrafter"/>
</dbReference>
<dbReference type="GO" id="GO:0046076">
    <property type="term" value="P:dTTP catabolic process"/>
    <property type="evidence" value="ECO:0007669"/>
    <property type="project" value="TreeGrafter"/>
</dbReference>
<evidence type="ECO:0000313" key="8">
    <source>
        <dbReference type="Proteomes" id="UP000234881"/>
    </source>
</evidence>
<dbReference type="RefSeq" id="WP_101533756.1">
    <property type="nucleotide sequence ID" value="NZ_JBFHIU010000150.1"/>
</dbReference>
<dbReference type="GO" id="GO:0047693">
    <property type="term" value="F:ATP diphosphatase activity"/>
    <property type="evidence" value="ECO:0007669"/>
    <property type="project" value="UniProtKB-EC"/>
</dbReference>
<comment type="similarity">
    <text evidence="2">Belongs to the nucleoside triphosphate pyrophosphohydrolase family.</text>
</comment>
<feature type="domain" description="NTP pyrophosphohydrolase MazG-like" evidence="6">
    <location>
        <begin position="30"/>
        <end position="107"/>
    </location>
</feature>
<dbReference type="PANTHER" id="PTHR30522:SF0">
    <property type="entry name" value="NUCLEOSIDE TRIPHOSPHATE PYROPHOSPHOHYDROLASE"/>
    <property type="match status" value="1"/>
</dbReference>
<dbReference type="AlphaFoldDB" id="A0A2N5XTD9"/>
<comment type="catalytic activity">
    <reaction evidence="1">
        <text>ATP + H2O = AMP + diphosphate + H(+)</text>
        <dbReference type="Rhea" id="RHEA:14245"/>
        <dbReference type="ChEBI" id="CHEBI:15377"/>
        <dbReference type="ChEBI" id="CHEBI:15378"/>
        <dbReference type="ChEBI" id="CHEBI:30616"/>
        <dbReference type="ChEBI" id="CHEBI:33019"/>
        <dbReference type="ChEBI" id="CHEBI:456215"/>
        <dbReference type="EC" id="3.6.1.8"/>
    </reaction>
</comment>
<reference evidence="7 8" key="1">
    <citation type="submission" date="2018-01" db="EMBL/GenBank/DDBJ databases">
        <title>The draft genome sequence of Cohaesibacter sp. H1304.</title>
        <authorList>
            <person name="Wang N.-N."/>
            <person name="Du Z.-J."/>
        </authorList>
    </citation>
    <scope>NUCLEOTIDE SEQUENCE [LARGE SCALE GENOMIC DNA]</scope>
    <source>
        <strain evidence="7 8">H1304</strain>
    </source>
</reference>
<dbReference type="OrthoDB" id="9808939at2"/>
<dbReference type="Pfam" id="PF03819">
    <property type="entry name" value="MazG"/>
    <property type="match status" value="2"/>
</dbReference>
<dbReference type="InterPro" id="IPR004518">
    <property type="entry name" value="MazG-like_dom"/>
</dbReference>
<name>A0A2N5XTD9_9HYPH</name>
<dbReference type="GO" id="GO:0046047">
    <property type="term" value="P:TTP catabolic process"/>
    <property type="evidence" value="ECO:0007669"/>
    <property type="project" value="TreeGrafter"/>
</dbReference>
<evidence type="ECO:0000256" key="5">
    <source>
        <dbReference type="SAM" id="Coils"/>
    </source>
</evidence>
<dbReference type="Gene3D" id="1.10.287.1080">
    <property type="entry name" value="MazG-like"/>
    <property type="match status" value="2"/>
</dbReference>
<organism evidence="7 8">
    <name type="scientific">Cohaesibacter celericrescens</name>
    <dbReference type="NCBI Taxonomy" id="2067669"/>
    <lineage>
        <taxon>Bacteria</taxon>
        <taxon>Pseudomonadati</taxon>
        <taxon>Pseudomonadota</taxon>
        <taxon>Alphaproteobacteria</taxon>
        <taxon>Hyphomicrobiales</taxon>
        <taxon>Cohaesibacteraceae</taxon>
    </lineage>
</organism>
<dbReference type="InterPro" id="IPR048015">
    <property type="entry name" value="NTP-PPase_MazG-like_N"/>
</dbReference>
<evidence type="ECO:0000256" key="1">
    <source>
        <dbReference type="ARBA" id="ARBA00052141"/>
    </source>
</evidence>
<dbReference type="CDD" id="cd11528">
    <property type="entry name" value="NTP-PPase_MazG_Nterm"/>
    <property type="match status" value="1"/>
</dbReference>
<evidence type="ECO:0000259" key="6">
    <source>
        <dbReference type="Pfam" id="PF03819"/>
    </source>
</evidence>
<comment type="caution">
    <text evidence="7">The sequence shown here is derived from an EMBL/GenBank/DDBJ whole genome shotgun (WGS) entry which is preliminary data.</text>
</comment>
<sequence length="278" mass="31796">MAPSRDIAILVKIMARLRDKDTGCPWDIEQDFASVIPYTIEEAYEVQDAIERNDLDDLRDELGDLLLQVVFHAQMANELQGDRAAFDFGDVVYAITQKMIRRHPHVFGDAGQRGKKLVREAWETIKQEEKEERAARRAELGLDESTKGFLDDVPRGLPAMKAAVKLQKQASKVGFDWNDPLLVLDKISEEIEEVREELSRKEAVNEQAVKSEIGDLLFAVTNLARHAHVDPEEALARTNQKFRDRFGYIEAQLIKHETSLPDATLEEMEKLWQEAKEK</sequence>
<dbReference type="InterPro" id="IPR048011">
    <property type="entry name" value="NTP-PPase_MazG-like_C"/>
</dbReference>
<dbReference type="InterPro" id="IPR011551">
    <property type="entry name" value="NTP_PyrPHydrolase_MazG"/>
</dbReference>
<dbReference type="GO" id="GO:0006203">
    <property type="term" value="P:dGTP catabolic process"/>
    <property type="evidence" value="ECO:0007669"/>
    <property type="project" value="TreeGrafter"/>
</dbReference>
<protein>
    <recommendedName>
        <fullName evidence="4">Nucleoside triphosphate pyrophosphohydrolase</fullName>
        <ecNumber evidence="3">3.6.1.8</ecNumber>
    </recommendedName>
</protein>
<dbReference type="PANTHER" id="PTHR30522">
    <property type="entry name" value="NUCLEOSIDE TRIPHOSPHATE PYROPHOSPHOHYDROLASE"/>
    <property type="match status" value="1"/>
</dbReference>
<proteinExistence type="inferred from homology"/>
<dbReference type="FunFam" id="1.10.287.1080:FF:000001">
    <property type="entry name" value="Nucleoside triphosphate pyrophosphohydrolase"/>
    <property type="match status" value="1"/>
</dbReference>
<dbReference type="NCBIfam" id="TIGR00444">
    <property type="entry name" value="mazG"/>
    <property type="match status" value="1"/>
</dbReference>
<keyword evidence="8" id="KW-1185">Reference proteome</keyword>
<dbReference type="CDD" id="cd11529">
    <property type="entry name" value="NTP-PPase_MazG_Cterm"/>
    <property type="match status" value="1"/>
</dbReference>
<dbReference type="GO" id="GO:0046052">
    <property type="term" value="P:UTP catabolic process"/>
    <property type="evidence" value="ECO:0007669"/>
    <property type="project" value="TreeGrafter"/>
</dbReference>
<feature type="domain" description="NTP pyrophosphohydrolase MazG-like" evidence="6">
    <location>
        <begin position="183"/>
        <end position="245"/>
    </location>
</feature>
<evidence type="ECO:0000256" key="4">
    <source>
        <dbReference type="ARBA" id="ARBA00074799"/>
    </source>
</evidence>
<dbReference type="Proteomes" id="UP000234881">
    <property type="component" value="Unassembled WGS sequence"/>
</dbReference>
<feature type="coiled-coil region" evidence="5">
    <location>
        <begin position="184"/>
        <end position="211"/>
    </location>
</feature>
<dbReference type="FunFam" id="1.10.287.1080:FF:000003">
    <property type="entry name" value="Nucleoside triphosphate pyrophosphohydrolase"/>
    <property type="match status" value="1"/>
</dbReference>
<dbReference type="NCBIfam" id="NF007113">
    <property type="entry name" value="PRK09562.1"/>
    <property type="match status" value="1"/>
</dbReference>
<keyword evidence="5" id="KW-0175">Coiled coil</keyword>
<gene>
    <name evidence="7" type="ORF">C0081_09865</name>
</gene>
<dbReference type="EMBL" id="PKUQ01000016">
    <property type="protein sequence ID" value="PLW77740.1"/>
    <property type="molecule type" value="Genomic_DNA"/>
</dbReference>
<evidence type="ECO:0000313" key="7">
    <source>
        <dbReference type="EMBL" id="PLW77740.1"/>
    </source>
</evidence>
<evidence type="ECO:0000256" key="2">
    <source>
        <dbReference type="ARBA" id="ARBA00061115"/>
    </source>
</evidence>
<keyword evidence="7" id="KW-0378">Hydrolase</keyword>
<dbReference type="GO" id="GO:0006950">
    <property type="term" value="P:response to stress"/>
    <property type="evidence" value="ECO:0007669"/>
    <property type="project" value="UniProtKB-ARBA"/>
</dbReference>
<dbReference type="GO" id="GO:0046081">
    <property type="term" value="P:dUTP catabolic process"/>
    <property type="evidence" value="ECO:0007669"/>
    <property type="project" value="TreeGrafter"/>
</dbReference>
<accession>A0A2N5XTD9</accession>
<dbReference type="EC" id="3.6.1.8" evidence="3"/>
<evidence type="ECO:0000256" key="3">
    <source>
        <dbReference type="ARBA" id="ARBA00066372"/>
    </source>
</evidence>